<feature type="domain" description="Gylcosyl hydrolase 115 C-terminal" evidence="4">
    <location>
        <begin position="779"/>
        <end position="948"/>
    </location>
</feature>
<dbReference type="GO" id="GO:0046559">
    <property type="term" value="F:alpha-glucuronidase activity"/>
    <property type="evidence" value="ECO:0007669"/>
    <property type="project" value="InterPro"/>
</dbReference>
<evidence type="ECO:0000313" key="6">
    <source>
        <dbReference type="Proteomes" id="UP000487757"/>
    </source>
</evidence>
<gene>
    <name evidence="5" type="ORF">GJU39_16425</name>
</gene>
<protein>
    <submittedName>
        <fullName evidence="5">Glycosyl hydrolase</fullName>
    </submittedName>
</protein>
<keyword evidence="6" id="KW-1185">Reference proteome</keyword>
<evidence type="ECO:0000256" key="2">
    <source>
        <dbReference type="SAM" id="SignalP"/>
    </source>
</evidence>
<dbReference type="SUPFAM" id="SSF55545">
    <property type="entry name" value="beta-N-acetylhexosaminidase-like domain"/>
    <property type="match status" value="1"/>
</dbReference>
<dbReference type="Gene3D" id="2.60.120.1620">
    <property type="match status" value="1"/>
</dbReference>
<evidence type="ECO:0000313" key="5">
    <source>
        <dbReference type="EMBL" id="MRX77675.1"/>
    </source>
</evidence>
<feature type="domain" description="Alpha glucuronidase N-terminal" evidence="3">
    <location>
        <begin position="42"/>
        <end position="152"/>
    </location>
</feature>
<dbReference type="Pfam" id="PF15979">
    <property type="entry name" value="Glyco_hydro_115"/>
    <property type="match status" value="1"/>
</dbReference>
<sequence length="955" mass="107284">MKKLILLILLLAFKTTIHAAGADPFISKNFAQGSFTVAGKGAVSSILVSGNEWPGVVRAATDLQTDLEKVTGIKPAFLTDKTSRTAIIIGTIGKSTIIDQLIKTNKINVAGIAGNWESTLIEVVKNPLPGIDSALVIVGSDKRGTIYGVYELSGQIGVSPWYYWADVPVKKSDALFAISGRHVIASPAVKYRGIFLNDEAPALSGWSRKEFGGFNSKFYGKVFELILRLKGNYLWPAMWGSAFNDDDKMNPVLADEYGVVIGTSHHEPLSRAHDEWKRYKGGKWNYDQNPQQLREFWESGLKRVAGKEQIITVGMRGDGDEPMTEGTATALLEKIVSDQRDIIEKVTKKPASETPQLWALYKEVQAYYDKGMRVPDDITLLLCDDNWGNIRKLPKLNEAPRKGGYGIYYHFDYVGDPRNYKWINTNPIQKIWEQMNLAYEYNANQIWIVNVGDLKPMEFPISFFLDYAWAPDAIPAEKLKQYAIDWSEKQFGETFASSIGTILDQYSKFNGRIKPELLTDSIYSLTNYNEFETVVSDYRKLEQDTRFIFEQVPADQKDAFYQLVMHPVEASANLYDLYYHVAKNKLYAKQGRSATEAMAQKVSQLYQRDEEITNYYNKTLAGGKWDHMMDQTHIGYTYWQQPEKNSIPKTVSATDNENAAKGKTGLAIEGSASLWMGKEKVNLALPTFEYYGNTSHYIDLFRRSDGNYTFVIKAPDYLNFTETKGAIGEEKRIWVSVNWMKAPKGETQSSFTVSVSDGSRLQVRVSLDHAKYAEQNVTGFVAQHGYISMEAPNFSRAVNNRPIFWKTIPNYGKTLGGVIPVPVTSPVQNLDANTPHLEYDVYLNTTGTFNLNTYISPTIDFTNSDGLKFAVSVDNQPPGIVNISAGYKSEAAWRKSVANSIKVFQTPLKFDQTGKHTIKYWMVSPAVVLQKLVLDLGGLKPSFLGPPETFVSETR</sequence>
<comment type="caution">
    <text evidence="5">The sequence shown here is derived from an EMBL/GenBank/DDBJ whole genome shotgun (WGS) entry which is preliminary data.</text>
</comment>
<feature type="chain" id="PRO_5029551569" evidence="2">
    <location>
        <begin position="20"/>
        <end position="955"/>
    </location>
</feature>
<reference evidence="5 6" key="1">
    <citation type="submission" date="2019-11" db="EMBL/GenBank/DDBJ databases">
        <title>Pedobacter petrophilus genome.</title>
        <authorList>
            <person name="Feldbauer M.J."/>
            <person name="Newman J.D."/>
        </authorList>
    </citation>
    <scope>NUCLEOTIDE SEQUENCE [LARGE SCALE GENOMIC DNA]</scope>
    <source>
        <strain evidence="5 6">LMG 29686</strain>
    </source>
</reference>
<dbReference type="Gene3D" id="1.20.58.2150">
    <property type="match status" value="1"/>
</dbReference>
<dbReference type="Pfam" id="PF03648">
    <property type="entry name" value="Glyco_hydro_67N"/>
    <property type="match status" value="1"/>
</dbReference>
<dbReference type="Gene3D" id="3.20.20.520">
    <property type="entry name" value="Glycosyl hydrolase family 115"/>
    <property type="match status" value="1"/>
</dbReference>
<dbReference type="Pfam" id="PF17829">
    <property type="entry name" value="GH115_C"/>
    <property type="match status" value="1"/>
</dbReference>
<keyword evidence="2" id="KW-0732">Signal</keyword>
<name>A0A7K0G1L4_9SPHI</name>
<dbReference type="InterPro" id="IPR041437">
    <property type="entry name" value="GH115_C"/>
</dbReference>
<dbReference type="InterPro" id="IPR031924">
    <property type="entry name" value="GH115"/>
</dbReference>
<evidence type="ECO:0000256" key="1">
    <source>
        <dbReference type="ARBA" id="ARBA00022801"/>
    </source>
</evidence>
<feature type="signal peptide" evidence="2">
    <location>
        <begin position="1"/>
        <end position="19"/>
    </location>
</feature>
<accession>A0A7K0G1L4</accession>
<proteinExistence type="predicted"/>
<dbReference type="InterPro" id="IPR029018">
    <property type="entry name" value="Hex-like_dom2"/>
</dbReference>
<dbReference type="InterPro" id="IPR005154">
    <property type="entry name" value="Glyco_hydro_67_aGlcAse_N"/>
</dbReference>
<dbReference type="PANTHER" id="PTHR37842">
    <property type="match status" value="1"/>
</dbReference>
<dbReference type="OrthoDB" id="8727830at2"/>
<dbReference type="Proteomes" id="UP000487757">
    <property type="component" value="Unassembled WGS sequence"/>
</dbReference>
<dbReference type="RefSeq" id="WP_154282075.1">
    <property type="nucleotide sequence ID" value="NZ_JBHUJQ010000001.1"/>
</dbReference>
<dbReference type="InterPro" id="IPR042301">
    <property type="entry name" value="GH115_sf"/>
</dbReference>
<dbReference type="AlphaFoldDB" id="A0A7K0G1L4"/>
<dbReference type="EMBL" id="WKKH01000029">
    <property type="protein sequence ID" value="MRX77675.1"/>
    <property type="molecule type" value="Genomic_DNA"/>
</dbReference>
<dbReference type="PANTHER" id="PTHR37842:SF2">
    <property type="entry name" value="GYLCOSYL HYDROLASE 115 C-TERMINAL DOMAIN-CONTAINING PROTEIN"/>
    <property type="match status" value="1"/>
</dbReference>
<evidence type="ECO:0000259" key="3">
    <source>
        <dbReference type="Pfam" id="PF03648"/>
    </source>
</evidence>
<organism evidence="5 6">
    <name type="scientific">Pedobacter petrophilus</name>
    <dbReference type="NCBI Taxonomy" id="1908241"/>
    <lineage>
        <taxon>Bacteria</taxon>
        <taxon>Pseudomonadati</taxon>
        <taxon>Bacteroidota</taxon>
        <taxon>Sphingobacteriia</taxon>
        <taxon>Sphingobacteriales</taxon>
        <taxon>Sphingobacteriaceae</taxon>
        <taxon>Pedobacter</taxon>
    </lineage>
</organism>
<dbReference type="Gene3D" id="3.30.379.10">
    <property type="entry name" value="Chitobiase/beta-hexosaminidase domain 2-like"/>
    <property type="match status" value="1"/>
</dbReference>
<dbReference type="GO" id="GO:0045493">
    <property type="term" value="P:xylan catabolic process"/>
    <property type="evidence" value="ECO:0007669"/>
    <property type="project" value="InterPro"/>
</dbReference>
<keyword evidence="1 5" id="KW-0378">Hydrolase</keyword>
<evidence type="ECO:0000259" key="4">
    <source>
        <dbReference type="Pfam" id="PF17829"/>
    </source>
</evidence>